<protein>
    <submittedName>
        <fullName evidence="1">Uncharacterized protein</fullName>
    </submittedName>
</protein>
<evidence type="ECO:0000313" key="1">
    <source>
        <dbReference type="EMBL" id="RDX72947.1"/>
    </source>
</evidence>
<accession>A0A371F3S4</accession>
<proteinExistence type="predicted"/>
<gene>
    <name evidence="1" type="ORF">CR513_47509</name>
</gene>
<dbReference type="Proteomes" id="UP000257109">
    <property type="component" value="Unassembled WGS sequence"/>
</dbReference>
<feature type="non-terminal residue" evidence="1">
    <location>
        <position position="1"/>
    </location>
</feature>
<reference evidence="1" key="1">
    <citation type="submission" date="2018-05" db="EMBL/GenBank/DDBJ databases">
        <title>Draft genome of Mucuna pruriens seed.</title>
        <authorList>
            <person name="Nnadi N.E."/>
            <person name="Vos R."/>
            <person name="Hasami M.H."/>
            <person name="Devisetty U.K."/>
            <person name="Aguiy J.C."/>
        </authorList>
    </citation>
    <scope>NUCLEOTIDE SEQUENCE [LARGE SCALE GENOMIC DNA]</scope>
    <source>
        <strain evidence="1">JCA_2017</strain>
    </source>
</reference>
<comment type="caution">
    <text evidence="1">The sequence shown here is derived from an EMBL/GenBank/DDBJ whole genome shotgun (WGS) entry which is preliminary data.</text>
</comment>
<keyword evidence="2" id="KW-1185">Reference proteome</keyword>
<dbReference type="AlphaFoldDB" id="A0A371F3S4"/>
<organism evidence="1 2">
    <name type="scientific">Mucuna pruriens</name>
    <name type="common">Velvet bean</name>
    <name type="synonym">Dolichos pruriens</name>
    <dbReference type="NCBI Taxonomy" id="157652"/>
    <lineage>
        <taxon>Eukaryota</taxon>
        <taxon>Viridiplantae</taxon>
        <taxon>Streptophyta</taxon>
        <taxon>Embryophyta</taxon>
        <taxon>Tracheophyta</taxon>
        <taxon>Spermatophyta</taxon>
        <taxon>Magnoliopsida</taxon>
        <taxon>eudicotyledons</taxon>
        <taxon>Gunneridae</taxon>
        <taxon>Pentapetalae</taxon>
        <taxon>rosids</taxon>
        <taxon>fabids</taxon>
        <taxon>Fabales</taxon>
        <taxon>Fabaceae</taxon>
        <taxon>Papilionoideae</taxon>
        <taxon>50 kb inversion clade</taxon>
        <taxon>NPAAA clade</taxon>
        <taxon>indigoferoid/millettioid clade</taxon>
        <taxon>Phaseoleae</taxon>
        <taxon>Mucuna</taxon>
    </lineage>
</organism>
<name>A0A371F3S4_MUCPR</name>
<evidence type="ECO:0000313" key="2">
    <source>
        <dbReference type="Proteomes" id="UP000257109"/>
    </source>
</evidence>
<dbReference type="EMBL" id="QJKJ01010704">
    <property type="protein sequence ID" value="RDX72947.1"/>
    <property type="molecule type" value="Genomic_DNA"/>
</dbReference>
<sequence length="76" mass="8919">MRVVRKVLLAKKEPLYILPNSMCFHLAIHFPNLPKASKKFSLRTCYEDYLQSRGIEQRIDFTMGPPCQIELHIELT</sequence>